<evidence type="ECO:0000256" key="4">
    <source>
        <dbReference type="ARBA" id="ARBA00022827"/>
    </source>
</evidence>
<dbReference type="Proteomes" id="UP001596104">
    <property type="component" value="Unassembled WGS sequence"/>
</dbReference>
<dbReference type="RefSeq" id="WP_377011388.1">
    <property type="nucleotide sequence ID" value="NZ_JBHSLV010000047.1"/>
</dbReference>
<evidence type="ECO:0000256" key="1">
    <source>
        <dbReference type="ARBA" id="ARBA00001974"/>
    </source>
</evidence>
<protein>
    <submittedName>
        <fullName evidence="9">FAD-dependent oxidoreductase</fullName>
    </submittedName>
</protein>
<keyword evidence="5" id="KW-0560">Oxidoreductase</keyword>
<gene>
    <name evidence="9" type="ORF">ACFPPC_22675</name>
</gene>
<dbReference type="PRINTS" id="PR01001">
    <property type="entry name" value="FADG3PDH"/>
</dbReference>
<proteinExistence type="inferred from homology"/>
<evidence type="ECO:0000259" key="7">
    <source>
        <dbReference type="Pfam" id="PF01266"/>
    </source>
</evidence>
<dbReference type="InterPro" id="IPR036188">
    <property type="entry name" value="FAD/NAD-bd_sf"/>
</dbReference>
<dbReference type="InterPro" id="IPR031656">
    <property type="entry name" value="DAO_C"/>
</dbReference>
<dbReference type="InterPro" id="IPR000447">
    <property type="entry name" value="G3P_DH_FAD-dep"/>
</dbReference>
<dbReference type="Pfam" id="PF16901">
    <property type="entry name" value="DAO_C"/>
    <property type="match status" value="1"/>
</dbReference>
<comment type="similarity">
    <text evidence="2">Belongs to the FAD-dependent glycerol-3-phosphate dehydrogenase family.</text>
</comment>
<feature type="region of interest" description="Disordered" evidence="6">
    <location>
        <begin position="577"/>
        <end position="596"/>
    </location>
</feature>
<reference evidence="10" key="1">
    <citation type="journal article" date="2019" name="Int. J. Syst. Evol. Microbiol.">
        <title>The Global Catalogue of Microorganisms (GCM) 10K type strain sequencing project: providing services to taxonomists for standard genome sequencing and annotation.</title>
        <authorList>
            <consortium name="The Broad Institute Genomics Platform"/>
            <consortium name="The Broad Institute Genome Sequencing Center for Infectious Disease"/>
            <person name="Wu L."/>
            <person name="Ma J."/>
        </authorList>
    </citation>
    <scope>NUCLEOTIDE SEQUENCE [LARGE SCALE GENOMIC DNA]</scope>
    <source>
        <strain evidence="10">CGMCC 1.16326</strain>
    </source>
</reference>
<evidence type="ECO:0000313" key="10">
    <source>
        <dbReference type="Proteomes" id="UP001596104"/>
    </source>
</evidence>
<sequence>MAQDRAERIGALRRKGRAQVLVVGGGINGISTFRELALNGIDVVLVERGDFMSGASSAPSRMIHGGLRYMENGEFALVRESLRERNLLLANAPHLVSPLPTLIPVVDRFSGLIGAVRRFFGGAETAGARGALIIKLGLSLYDLYAGRDSGVPRHSFFGSSETKRRWPALRSDIVGSALYYDARISHPERLGIELILDSEQASPEALALNHLGLVGLEPGGAVLQDSLSGERFTLDAEIIVNATGAWIDLTNQELASQAPRLIGGTKGSHLIIANRRLFDAIGETMIYFANREGRVCILFRHLGQVLAGSTDISVETPDGVRCEPDEAAYILASIAEVFPDIAIAPDELIYRFSGVRPLPRSDHSLTASISRDHSCEWLEPAAGAARPVLNLVGGKWTTFRAFGAAAADMVLARLERPRRTATEHSAIGGGRDYPANAHREAWIERAAQTAGLPPQAAERLLARYGTRAAGYARTLSGGGDEPLRSLPAYGHREIVWIIDRERPETLADLVLRRLTIVFTGELSHAAVIELSQLMAGARGWDERRRVAECAALFTELNTNHGVDEAMLRRRYADQGNSDVRFEESSHEPAVPQRQVS</sequence>
<organism evidence="9 10">
    <name type="scientific">Bosea vestrisii</name>
    <dbReference type="NCBI Taxonomy" id="151416"/>
    <lineage>
        <taxon>Bacteria</taxon>
        <taxon>Pseudomonadati</taxon>
        <taxon>Pseudomonadota</taxon>
        <taxon>Alphaproteobacteria</taxon>
        <taxon>Hyphomicrobiales</taxon>
        <taxon>Boseaceae</taxon>
        <taxon>Bosea</taxon>
    </lineage>
</organism>
<evidence type="ECO:0000256" key="2">
    <source>
        <dbReference type="ARBA" id="ARBA00007330"/>
    </source>
</evidence>
<name>A0ABW0HHH3_9HYPH</name>
<dbReference type="Pfam" id="PF01266">
    <property type="entry name" value="DAO"/>
    <property type="match status" value="1"/>
</dbReference>
<evidence type="ECO:0000256" key="6">
    <source>
        <dbReference type="SAM" id="MobiDB-lite"/>
    </source>
</evidence>
<dbReference type="InterPro" id="IPR038299">
    <property type="entry name" value="DAO_C_sf"/>
</dbReference>
<dbReference type="EMBL" id="JBHSLV010000047">
    <property type="protein sequence ID" value="MFC5395439.1"/>
    <property type="molecule type" value="Genomic_DNA"/>
</dbReference>
<accession>A0ABW0HHH3</accession>
<keyword evidence="10" id="KW-1185">Reference proteome</keyword>
<evidence type="ECO:0000256" key="3">
    <source>
        <dbReference type="ARBA" id="ARBA00022630"/>
    </source>
</evidence>
<dbReference type="Gene3D" id="1.10.8.870">
    <property type="entry name" value="Alpha-glycerophosphate oxidase, cap domain"/>
    <property type="match status" value="1"/>
</dbReference>
<dbReference type="PANTHER" id="PTHR11985:SF15">
    <property type="entry name" value="GLYCEROL-3-PHOSPHATE DEHYDROGENASE, MITOCHONDRIAL"/>
    <property type="match status" value="1"/>
</dbReference>
<dbReference type="PANTHER" id="PTHR11985">
    <property type="entry name" value="GLYCEROL-3-PHOSPHATE DEHYDROGENASE"/>
    <property type="match status" value="1"/>
</dbReference>
<dbReference type="InterPro" id="IPR006076">
    <property type="entry name" value="FAD-dep_OxRdtase"/>
</dbReference>
<comment type="cofactor">
    <cofactor evidence="1">
        <name>FAD</name>
        <dbReference type="ChEBI" id="CHEBI:57692"/>
    </cofactor>
</comment>
<dbReference type="Gene3D" id="3.50.50.60">
    <property type="entry name" value="FAD/NAD(P)-binding domain"/>
    <property type="match status" value="1"/>
</dbReference>
<feature type="domain" description="Alpha-glycerophosphate oxidase C-terminal" evidence="8">
    <location>
        <begin position="421"/>
        <end position="545"/>
    </location>
</feature>
<evidence type="ECO:0000259" key="8">
    <source>
        <dbReference type="Pfam" id="PF16901"/>
    </source>
</evidence>
<evidence type="ECO:0000313" key="9">
    <source>
        <dbReference type="EMBL" id="MFC5395439.1"/>
    </source>
</evidence>
<comment type="caution">
    <text evidence="9">The sequence shown here is derived from an EMBL/GenBank/DDBJ whole genome shotgun (WGS) entry which is preliminary data.</text>
</comment>
<feature type="domain" description="FAD dependent oxidoreductase" evidence="7">
    <location>
        <begin position="20"/>
        <end position="363"/>
    </location>
</feature>
<dbReference type="SUPFAM" id="SSF51905">
    <property type="entry name" value="FAD/NAD(P)-binding domain"/>
    <property type="match status" value="1"/>
</dbReference>
<evidence type="ECO:0000256" key="5">
    <source>
        <dbReference type="ARBA" id="ARBA00023002"/>
    </source>
</evidence>
<keyword evidence="4" id="KW-0274">FAD</keyword>
<dbReference type="Gene3D" id="3.30.9.10">
    <property type="entry name" value="D-Amino Acid Oxidase, subunit A, domain 2"/>
    <property type="match status" value="1"/>
</dbReference>
<keyword evidence="3" id="KW-0285">Flavoprotein</keyword>